<accession>S3CNF1</accession>
<dbReference type="Gene3D" id="3.30.450.20">
    <property type="entry name" value="PAS domain"/>
    <property type="match status" value="1"/>
</dbReference>
<evidence type="ECO:0000256" key="9">
    <source>
        <dbReference type="SAM" id="Phobius"/>
    </source>
</evidence>
<dbReference type="eggNOG" id="COG4191">
    <property type="taxonomic scope" value="Bacteria"/>
</dbReference>
<evidence type="ECO:0000256" key="8">
    <source>
        <dbReference type="ARBA" id="ARBA00023012"/>
    </source>
</evidence>
<keyword evidence="6" id="KW-0418">Kinase</keyword>
<evidence type="ECO:0000256" key="6">
    <source>
        <dbReference type="ARBA" id="ARBA00022777"/>
    </source>
</evidence>
<dbReference type="InterPro" id="IPR005467">
    <property type="entry name" value="His_kinase_dom"/>
</dbReference>
<dbReference type="AlphaFoldDB" id="S3CNF1"/>
<reference evidence="13 14" key="1">
    <citation type="submission" date="2013-04" db="EMBL/GenBank/DDBJ databases">
        <title>The Genome Sequence of Sutterella wadsworthensis HGA0223.</title>
        <authorList>
            <consortium name="The Broad Institute Genomics Platform"/>
            <person name="Earl A."/>
            <person name="Ward D."/>
            <person name="Feldgarden M."/>
            <person name="Gevers D."/>
            <person name="Schmidt T.M."/>
            <person name="Dover J."/>
            <person name="Dai D."/>
            <person name="Walker B."/>
            <person name="Young S."/>
            <person name="Zeng Q."/>
            <person name="Gargeya S."/>
            <person name="Fitzgerald M."/>
            <person name="Haas B."/>
            <person name="Abouelleil A."/>
            <person name="Allen A.W."/>
            <person name="Alvarado L."/>
            <person name="Arachchi H.M."/>
            <person name="Berlin A.M."/>
            <person name="Chapman S.B."/>
            <person name="Gainer-Dewar J."/>
            <person name="Goldberg J."/>
            <person name="Griggs A."/>
            <person name="Gujja S."/>
            <person name="Hansen M."/>
            <person name="Howarth C."/>
            <person name="Imamovic A."/>
            <person name="Ireland A."/>
            <person name="Larimer J."/>
            <person name="McCowan C."/>
            <person name="Murphy C."/>
            <person name="Pearson M."/>
            <person name="Poon T.W."/>
            <person name="Priest M."/>
            <person name="Roberts A."/>
            <person name="Saif S."/>
            <person name="Shea T."/>
            <person name="Sisk P."/>
            <person name="Sykes S."/>
            <person name="Wortman J."/>
            <person name="Nusbaum C."/>
            <person name="Birren B."/>
        </authorList>
    </citation>
    <scope>NUCLEOTIDE SEQUENCE [LARGE SCALE GENOMIC DNA]</scope>
    <source>
        <strain evidence="13 14">HGA0223</strain>
    </source>
</reference>
<sequence>MPADQSEHLISDAFRHLNAANKELPAKLPAFSEHGLWAAWAALLLVAAFLTGVAWLVIDSDREAETIRLKQTTDLVAQSIEAQVLGVSEILQKMSLRLVRGQQGDFASASLDLAAQTLFIDRREVTELALVTEKGEVRRVWSSSTARAPSLFEGINQINDAHLLRAVRLAKRFDRSLSTPFYVGPYSQRIFVNIVTPSAIPDTLLMARIDLTRLLLLAQQRYADTGSYLLSFALNGRSIPAPVGSRGPSKPPVDQPELTEPIIYATDITLLDAAPEEEMSLVAKSYDHALFANNRVQYFSVGGLALMLLAAIGLVFYYQRQQVRSHRTLMAEYSLRRVMSESAVVGLRVTDLKGRMLYVNDTFPKIVGYPAKELIGQKPPYPYWAKNYVAELTERLLSATNHPEAEETLPVVTRFEAVRKNGEEFWAELRISPLLDDDGKPFGSIGALFDVTNSVLAQSRVEAANERFTLVVESMASAIAVLAEPNRDVLFFANRSYRTLFNDRPNGAAKLLARLEKAPPTVQSDGIFDEETSRWFDVRSQRIVWTRGETAVMVIATDITKRRELDLAREAQLRRAESTHRLVTMGEMASSLAHELNQPLAAIANYANAAATMLANGTLSKEREAQSYARIENQAQRAGRIIQRIRGFAKKTDAKLEPVAVETVIQETLELANIQARKLDSRIKLVIAPGLPLMMGDSVMLEQLLLNLLKNAMEACASSNIPMEERTIELHADPWEKNPERLQFQVVDHGPGIPEESRSKLFDAFYSTKSEGMGMGLNICRSIAELHGGELRMDPTPGGGSTFSFTVPFVKEAVTHAPSIGENSSQ</sequence>
<keyword evidence="7" id="KW-0067">ATP-binding</keyword>
<dbReference type="InterPro" id="IPR036890">
    <property type="entry name" value="HATPase_C_sf"/>
</dbReference>
<evidence type="ECO:0000256" key="7">
    <source>
        <dbReference type="ARBA" id="ARBA00022840"/>
    </source>
</evidence>
<evidence type="ECO:0000259" key="11">
    <source>
        <dbReference type="PROSITE" id="PS50112"/>
    </source>
</evidence>
<dbReference type="CDD" id="cd00082">
    <property type="entry name" value="HisKA"/>
    <property type="match status" value="1"/>
</dbReference>
<dbReference type="PANTHER" id="PTHR43065:SF10">
    <property type="entry name" value="PEROXIDE STRESS-ACTIVATED HISTIDINE KINASE MAK3"/>
    <property type="match status" value="1"/>
</dbReference>
<dbReference type="SMART" id="SM00086">
    <property type="entry name" value="PAC"/>
    <property type="match status" value="2"/>
</dbReference>
<dbReference type="SUPFAM" id="SSF47384">
    <property type="entry name" value="Homodimeric domain of signal transducing histidine kinase"/>
    <property type="match status" value="1"/>
</dbReference>
<organism evidence="13 14">
    <name type="scientific">Sutterella wadsworthensis HGA0223</name>
    <dbReference type="NCBI Taxonomy" id="1203554"/>
    <lineage>
        <taxon>Bacteria</taxon>
        <taxon>Pseudomonadati</taxon>
        <taxon>Pseudomonadota</taxon>
        <taxon>Betaproteobacteria</taxon>
        <taxon>Burkholderiales</taxon>
        <taxon>Sutterellaceae</taxon>
        <taxon>Sutterella</taxon>
    </lineage>
</organism>
<evidence type="ECO:0000259" key="10">
    <source>
        <dbReference type="PROSITE" id="PS50109"/>
    </source>
</evidence>
<proteinExistence type="predicted"/>
<dbReference type="SMART" id="SM00091">
    <property type="entry name" value="PAS"/>
    <property type="match status" value="1"/>
</dbReference>
<dbReference type="RefSeq" id="WP_005431728.1">
    <property type="nucleotide sequence ID" value="NZ_KE150480.1"/>
</dbReference>
<dbReference type="InterPro" id="IPR001610">
    <property type="entry name" value="PAC"/>
</dbReference>
<comment type="catalytic activity">
    <reaction evidence="1">
        <text>ATP + protein L-histidine = ADP + protein N-phospho-L-histidine.</text>
        <dbReference type="EC" id="2.7.13.3"/>
    </reaction>
</comment>
<keyword evidence="4" id="KW-0808">Transferase</keyword>
<dbReference type="InterPro" id="IPR000014">
    <property type="entry name" value="PAS"/>
</dbReference>
<keyword evidence="14" id="KW-1185">Reference proteome</keyword>
<dbReference type="Pfam" id="PF02518">
    <property type="entry name" value="HATPase_c"/>
    <property type="match status" value="1"/>
</dbReference>
<dbReference type="PRINTS" id="PR00344">
    <property type="entry name" value="BCTRLSENSOR"/>
</dbReference>
<dbReference type="CDD" id="cd00130">
    <property type="entry name" value="PAS"/>
    <property type="match status" value="1"/>
</dbReference>
<protein>
    <recommendedName>
        <fullName evidence="2">histidine kinase</fullName>
        <ecNumber evidence="2">2.7.13.3</ecNumber>
    </recommendedName>
</protein>
<evidence type="ECO:0000259" key="12">
    <source>
        <dbReference type="PROSITE" id="PS50113"/>
    </source>
</evidence>
<feature type="domain" description="PAC" evidence="12">
    <location>
        <begin position="411"/>
        <end position="463"/>
    </location>
</feature>
<dbReference type="SMART" id="SM00388">
    <property type="entry name" value="HisKA"/>
    <property type="match status" value="1"/>
</dbReference>
<keyword evidence="9" id="KW-1133">Transmembrane helix</keyword>
<evidence type="ECO:0000256" key="3">
    <source>
        <dbReference type="ARBA" id="ARBA00022553"/>
    </source>
</evidence>
<dbReference type="SUPFAM" id="SSF55785">
    <property type="entry name" value="PYP-like sensor domain (PAS domain)"/>
    <property type="match status" value="1"/>
</dbReference>
<dbReference type="PATRIC" id="fig|1203554.3.peg.289"/>
<dbReference type="Proteomes" id="UP000014400">
    <property type="component" value="Unassembled WGS sequence"/>
</dbReference>
<gene>
    <name evidence="13" type="ORF">HMPREF1476_00311</name>
</gene>
<evidence type="ECO:0000313" key="13">
    <source>
        <dbReference type="EMBL" id="EPE02075.1"/>
    </source>
</evidence>
<dbReference type="STRING" id="1203554.HMPREF1476_00311"/>
<feature type="transmembrane region" description="Helical" evidence="9">
    <location>
        <begin position="37"/>
        <end position="58"/>
    </location>
</feature>
<feature type="domain" description="Histidine kinase" evidence="10">
    <location>
        <begin position="591"/>
        <end position="811"/>
    </location>
</feature>
<dbReference type="GO" id="GO:0005524">
    <property type="term" value="F:ATP binding"/>
    <property type="evidence" value="ECO:0007669"/>
    <property type="project" value="UniProtKB-KW"/>
</dbReference>
<dbReference type="Gene3D" id="1.10.287.130">
    <property type="match status" value="1"/>
</dbReference>
<dbReference type="EMBL" id="ATCF01000004">
    <property type="protein sequence ID" value="EPE02075.1"/>
    <property type="molecule type" value="Genomic_DNA"/>
</dbReference>
<dbReference type="InterPro" id="IPR013767">
    <property type="entry name" value="PAS_fold"/>
</dbReference>
<name>S3CNF1_9BURK</name>
<keyword evidence="8" id="KW-0902">Two-component regulatory system</keyword>
<keyword evidence="5" id="KW-0547">Nucleotide-binding</keyword>
<dbReference type="GO" id="GO:0006355">
    <property type="term" value="P:regulation of DNA-templated transcription"/>
    <property type="evidence" value="ECO:0007669"/>
    <property type="project" value="InterPro"/>
</dbReference>
<dbReference type="InterPro" id="IPR035965">
    <property type="entry name" value="PAS-like_dom_sf"/>
</dbReference>
<keyword evidence="3" id="KW-0597">Phosphoprotein</keyword>
<dbReference type="PROSITE" id="PS50109">
    <property type="entry name" value="HIS_KIN"/>
    <property type="match status" value="1"/>
</dbReference>
<evidence type="ECO:0000256" key="4">
    <source>
        <dbReference type="ARBA" id="ARBA00022679"/>
    </source>
</evidence>
<dbReference type="SMART" id="SM00387">
    <property type="entry name" value="HATPase_c"/>
    <property type="match status" value="1"/>
</dbReference>
<feature type="domain" description="PAS" evidence="11">
    <location>
        <begin position="331"/>
        <end position="377"/>
    </location>
</feature>
<feature type="transmembrane region" description="Helical" evidence="9">
    <location>
        <begin position="298"/>
        <end position="318"/>
    </location>
</feature>
<dbReference type="InterPro" id="IPR004358">
    <property type="entry name" value="Sig_transdc_His_kin-like_C"/>
</dbReference>
<dbReference type="PROSITE" id="PS50112">
    <property type="entry name" value="PAS"/>
    <property type="match status" value="1"/>
</dbReference>
<dbReference type="InterPro" id="IPR003661">
    <property type="entry name" value="HisK_dim/P_dom"/>
</dbReference>
<dbReference type="Pfam" id="PF00512">
    <property type="entry name" value="HisKA"/>
    <property type="match status" value="1"/>
</dbReference>
<evidence type="ECO:0000256" key="2">
    <source>
        <dbReference type="ARBA" id="ARBA00012438"/>
    </source>
</evidence>
<dbReference type="Pfam" id="PF00989">
    <property type="entry name" value="PAS"/>
    <property type="match status" value="1"/>
</dbReference>
<evidence type="ECO:0000256" key="5">
    <source>
        <dbReference type="ARBA" id="ARBA00022741"/>
    </source>
</evidence>
<dbReference type="InterPro" id="IPR000700">
    <property type="entry name" value="PAS-assoc_C"/>
</dbReference>
<keyword evidence="9" id="KW-0472">Membrane</keyword>
<dbReference type="Gene3D" id="3.30.565.10">
    <property type="entry name" value="Histidine kinase-like ATPase, C-terminal domain"/>
    <property type="match status" value="1"/>
</dbReference>
<dbReference type="GO" id="GO:0000155">
    <property type="term" value="F:phosphorelay sensor kinase activity"/>
    <property type="evidence" value="ECO:0007669"/>
    <property type="project" value="InterPro"/>
</dbReference>
<dbReference type="InterPro" id="IPR036097">
    <property type="entry name" value="HisK_dim/P_sf"/>
</dbReference>
<dbReference type="SUPFAM" id="SSF55874">
    <property type="entry name" value="ATPase domain of HSP90 chaperone/DNA topoisomerase II/histidine kinase"/>
    <property type="match status" value="1"/>
</dbReference>
<dbReference type="InterPro" id="IPR003594">
    <property type="entry name" value="HATPase_dom"/>
</dbReference>
<comment type="caution">
    <text evidence="13">The sequence shown here is derived from an EMBL/GenBank/DDBJ whole genome shotgun (WGS) entry which is preliminary data.</text>
</comment>
<dbReference type="PROSITE" id="PS50113">
    <property type="entry name" value="PAC"/>
    <property type="match status" value="1"/>
</dbReference>
<evidence type="ECO:0000256" key="1">
    <source>
        <dbReference type="ARBA" id="ARBA00000085"/>
    </source>
</evidence>
<dbReference type="EC" id="2.7.13.3" evidence="2"/>
<dbReference type="PANTHER" id="PTHR43065">
    <property type="entry name" value="SENSOR HISTIDINE KINASE"/>
    <property type="match status" value="1"/>
</dbReference>
<evidence type="ECO:0000313" key="14">
    <source>
        <dbReference type="Proteomes" id="UP000014400"/>
    </source>
</evidence>
<dbReference type="HOGENOM" id="CLU_011685_0_0_4"/>
<dbReference type="NCBIfam" id="TIGR00229">
    <property type="entry name" value="sensory_box"/>
    <property type="match status" value="1"/>
</dbReference>
<keyword evidence="9" id="KW-0812">Transmembrane</keyword>